<keyword evidence="1 2" id="KW-0002">3D-structure</keyword>
<organism evidence="1">
    <name type="scientific">Asteropus</name>
    <dbReference type="NCBI Taxonomy" id="350938"/>
    <lineage>
        <taxon>Eukaryota</taxon>
        <taxon>Metazoa</taxon>
        <taxon>Porifera</taxon>
        <taxon>Demospongiae</taxon>
        <taxon>Heteroscleromorpha</taxon>
        <taxon>Tetractinellida</taxon>
        <taxon>Astrophorina</taxon>
        <taxon>Ancorinidae</taxon>
    </lineage>
</organism>
<dbReference type="PDB" id="2N2G">
    <property type="method" value="NMR"/>
    <property type="chains" value="A=1-33"/>
</dbReference>
<evidence type="ECO:0000313" key="1">
    <source>
        <dbReference type="PDB" id="2N2G"/>
    </source>
</evidence>
<evidence type="ECO:0007829" key="2">
    <source>
        <dbReference type="PDB" id="2N2G"/>
    </source>
</evidence>
<feature type="disulfide bond" evidence="2">
    <location>
        <begin position="1"/>
        <end position="16"/>
    </location>
</feature>
<sequence length="33" mass="3548">CPGEGEECDVEFNPCCPPLTCIPGDPYGICYII</sequence>
<reference evidence="1 2" key="1">
    <citation type="submission" date="2015-05" db="PDB data bank">
        <title>Stable and non-cytotoxic cystine knot peptides from a marine sponge.</title>
        <authorList>
            <person name="Su M."/>
            <person name="Li H."/>
            <person name="Wang H."/>
            <person name="Kim E."/>
            <person name="Hong J."/>
            <person name="Hamann M.T."/>
            <person name="Kim H."/>
            <person name="Kim E."/>
            <person name="Jung J.H."/>
        </authorList>
    </citation>
    <scope>STRUCTURE BY NMR</scope>
    <scope>DISULFIDE BONDS</scope>
</reference>
<dbReference type="PDBsum" id="2N2G"/>
<dbReference type="SMR" id="A0A1A9T938"/>
<name>A0A1A9T938_9METZ</name>
<accession>A0A1A9T938</accession>
<dbReference type="BMRB" id="A0A1A9T938"/>
<feature type="disulfide bond" evidence="2">
    <location>
        <begin position="15"/>
        <end position="30"/>
    </location>
</feature>
<proteinExistence type="evidence at protein level"/>
<dbReference type="AlphaFoldDB" id="A0A1A9T938"/>
<feature type="disulfide bond" evidence="2">
    <location>
        <begin position="8"/>
        <end position="21"/>
    </location>
</feature>
<protein>
    <submittedName>
        <fullName evidence="1">Asteropsin_F</fullName>
    </submittedName>
</protein>